<dbReference type="InterPro" id="IPR049630">
    <property type="entry name" value="DYDC-like_DD"/>
</dbReference>
<accession>A0A310STL6</accession>
<dbReference type="Proteomes" id="UP000250275">
    <property type="component" value="Unassembled WGS sequence"/>
</dbReference>
<dbReference type="AlphaFoldDB" id="A0A310STL6"/>
<sequence>MPNHNQLGCLPLITTSERCSEINDKIKKISEDCNNEDIEVDKSLKKVFHKSEEKVTEEESETYSCTSLIDESELSFDGKWLRKFFKVPLKMAIKEIVSKKPYDPVHYLGFWLLNYRRCEERRHWQLERDNELNYLRSLVEEPISKKKEVSVDIGEEEEEGMRDWNFKHYETMHISKSKALDKKVFAESVLIVEKSPGLPSAVALHPIRTLTLIGMTSSRCGSCQPEPQTCQDVASLGQW</sequence>
<dbReference type="CDD" id="cd22966">
    <property type="entry name" value="DD_DYDC-like"/>
    <property type="match status" value="1"/>
</dbReference>
<keyword evidence="2" id="KW-1185">Reference proteome</keyword>
<name>A0A310STL6_9HYME</name>
<evidence type="ECO:0008006" key="3">
    <source>
        <dbReference type="Google" id="ProtNLM"/>
    </source>
</evidence>
<dbReference type="EMBL" id="KQ760512">
    <property type="protein sequence ID" value="OAD60043.1"/>
    <property type="molecule type" value="Genomic_DNA"/>
</dbReference>
<evidence type="ECO:0000313" key="2">
    <source>
        <dbReference type="Proteomes" id="UP000250275"/>
    </source>
</evidence>
<protein>
    <recommendedName>
        <fullName evidence="3">DPY30 domain-containing protein 2</fullName>
    </recommendedName>
</protein>
<reference evidence="1 2" key="1">
    <citation type="submission" date="2015-07" db="EMBL/GenBank/DDBJ databases">
        <title>The genome of Eufriesea mexicana.</title>
        <authorList>
            <person name="Pan H."/>
            <person name="Kapheim K."/>
        </authorList>
    </citation>
    <scope>NUCLEOTIDE SEQUENCE [LARGE SCALE GENOMIC DNA]</scope>
    <source>
        <strain evidence="1">0111107269</strain>
        <tissue evidence="1">Whole body</tissue>
    </source>
</reference>
<proteinExistence type="predicted"/>
<organism evidence="1 2">
    <name type="scientific">Eufriesea mexicana</name>
    <dbReference type="NCBI Taxonomy" id="516756"/>
    <lineage>
        <taxon>Eukaryota</taxon>
        <taxon>Metazoa</taxon>
        <taxon>Ecdysozoa</taxon>
        <taxon>Arthropoda</taxon>
        <taxon>Hexapoda</taxon>
        <taxon>Insecta</taxon>
        <taxon>Pterygota</taxon>
        <taxon>Neoptera</taxon>
        <taxon>Endopterygota</taxon>
        <taxon>Hymenoptera</taxon>
        <taxon>Apocrita</taxon>
        <taxon>Aculeata</taxon>
        <taxon>Apoidea</taxon>
        <taxon>Anthophila</taxon>
        <taxon>Apidae</taxon>
        <taxon>Eufriesea</taxon>
    </lineage>
</organism>
<gene>
    <name evidence="1" type="ORF">WN48_06509</name>
</gene>
<evidence type="ECO:0000313" key="1">
    <source>
        <dbReference type="EMBL" id="OAD60043.1"/>
    </source>
</evidence>